<dbReference type="InterPro" id="IPR036460">
    <property type="entry name" value="Cu_amine_oxidase_C_sf"/>
</dbReference>
<keyword evidence="4" id="KW-1185">Reference proteome</keyword>
<dbReference type="GO" id="GO:0048038">
    <property type="term" value="F:quinone binding"/>
    <property type="evidence" value="ECO:0007669"/>
    <property type="project" value="InterPro"/>
</dbReference>
<dbReference type="PANTHER" id="PTHR10638">
    <property type="entry name" value="COPPER AMINE OXIDASE"/>
    <property type="match status" value="1"/>
</dbReference>
<evidence type="ECO:0000313" key="4">
    <source>
        <dbReference type="Proteomes" id="UP000243975"/>
    </source>
</evidence>
<comment type="cofactor">
    <cofactor evidence="1">
        <name>Cu cation</name>
        <dbReference type="ChEBI" id="CHEBI:23378"/>
    </cofactor>
    <text evidence="1">Contains 1 topaquinone per subunit.</text>
</comment>
<dbReference type="GO" id="GO:0009308">
    <property type="term" value="P:amine metabolic process"/>
    <property type="evidence" value="ECO:0007669"/>
    <property type="project" value="UniProtKB-UniRule"/>
</dbReference>
<feature type="domain" description="Copper amine oxidase catalytic" evidence="2">
    <location>
        <begin position="47"/>
        <end position="130"/>
    </location>
</feature>
<keyword evidence="1" id="KW-0186">Copper</keyword>
<comment type="caution">
    <text evidence="3">The sequence shown here is derived from an EMBL/GenBank/DDBJ whole genome shotgun (WGS) entry which is preliminary data.</text>
</comment>
<reference evidence="3 4" key="1">
    <citation type="journal article" date="2016" name="Sci. Rep.">
        <title>The genome sequence of the outbreeding globe artichoke constructed de novo incorporating a phase-aware low-pass sequencing strategy of F1 progeny.</title>
        <authorList>
            <person name="Scaglione D."/>
            <person name="Reyes-Chin-Wo S."/>
            <person name="Acquadro A."/>
            <person name="Froenicke L."/>
            <person name="Portis E."/>
            <person name="Beitel C."/>
            <person name="Tirone M."/>
            <person name="Mauro R."/>
            <person name="Lo Monaco A."/>
            <person name="Mauromicale G."/>
            <person name="Faccioli P."/>
            <person name="Cattivelli L."/>
            <person name="Rieseberg L."/>
            <person name="Michelmore R."/>
            <person name="Lanteri S."/>
        </authorList>
    </citation>
    <scope>NUCLEOTIDE SEQUENCE [LARGE SCALE GENOMIC DNA]</scope>
    <source>
        <strain evidence="3">2C</strain>
    </source>
</reference>
<organism evidence="3 4">
    <name type="scientific">Cynara cardunculus var. scolymus</name>
    <name type="common">Globe artichoke</name>
    <name type="synonym">Cynara scolymus</name>
    <dbReference type="NCBI Taxonomy" id="59895"/>
    <lineage>
        <taxon>Eukaryota</taxon>
        <taxon>Viridiplantae</taxon>
        <taxon>Streptophyta</taxon>
        <taxon>Embryophyta</taxon>
        <taxon>Tracheophyta</taxon>
        <taxon>Spermatophyta</taxon>
        <taxon>Magnoliopsida</taxon>
        <taxon>eudicotyledons</taxon>
        <taxon>Gunneridae</taxon>
        <taxon>Pentapetalae</taxon>
        <taxon>asterids</taxon>
        <taxon>campanulids</taxon>
        <taxon>Asterales</taxon>
        <taxon>Asteraceae</taxon>
        <taxon>Carduoideae</taxon>
        <taxon>Cardueae</taxon>
        <taxon>Carduinae</taxon>
        <taxon>Cynara</taxon>
    </lineage>
</organism>
<dbReference type="Proteomes" id="UP000243975">
    <property type="component" value="Unassembled WGS sequence"/>
</dbReference>
<keyword evidence="1" id="KW-0479">Metal-binding</keyword>
<sequence>MLDCSPLSIRHWIVKNTRTVNRTRQLIWYKLLHLVPIAYLWQVQKPITLYASADDFPRGEFPNQNPRVGEGLASWVQQNRSLEETDIVLWYVFGITHVPRLEDWPIMPVELIVFMLQIVLQPHGFFNCSRAIDVPPGACESDVKDSSNHVKDAIAPKAVSNGLIAAKL</sequence>
<dbReference type="AlphaFoldDB" id="A0A103Y881"/>
<protein>
    <recommendedName>
        <fullName evidence="1">Amine oxidase</fullName>
        <ecNumber evidence="1">1.4.3.-</ecNumber>
    </recommendedName>
</protein>
<dbReference type="Pfam" id="PF01179">
    <property type="entry name" value="Cu_amine_oxid"/>
    <property type="match status" value="1"/>
</dbReference>
<dbReference type="Gene3D" id="2.70.98.20">
    <property type="entry name" value="Copper amine oxidase, catalytic domain"/>
    <property type="match status" value="1"/>
</dbReference>
<dbReference type="GO" id="GO:0008131">
    <property type="term" value="F:primary methylamine oxidase activity"/>
    <property type="evidence" value="ECO:0007669"/>
    <property type="project" value="InterPro"/>
</dbReference>
<evidence type="ECO:0000256" key="1">
    <source>
        <dbReference type="RuleBase" id="RU000672"/>
    </source>
</evidence>
<gene>
    <name evidence="3" type="ORF">Ccrd_017360</name>
</gene>
<accession>A0A103Y881</accession>
<dbReference type="EC" id="1.4.3.-" evidence="1"/>
<dbReference type="PANTHER" id="PTHR10638:SF18">
    <property type="entry name" value="AMINE OXIDASE [COPPER-CONTAINING] ZETA, PEROXISOMAL"/>
    <property type="match status" value="1"/>
</dbReference>
<keyword evidence="1" id="KW-0801">TPQ</keyword>
<dbReference type="SUPFAM" id="SSF49998">
    <property type="entry name" value="Amine oxidase catalytic domain"/>
    <property type="match status" value="1"/>
</dbReference>
<evidence type="ECO:0000313" key="3">
    <source>
        <dbReference type="EMBL" id="KVI04329.1"/>
    </source>
</evidence>
<evidence type="ECO:0000259" key="2">
    <source>
        <dbReference type="Pfam" id="PF01179"/>
    </source>
</evidence>
<dbReference type="EMBL" id="LEKV01002230">
    <property type="protein sequence ID" value="KVI04329.1"/>
    <property type="molecule type" value="Genomic_DNA"/>
</dbReference>
<comment type="similarity">
    <text evidence="1">Belongs to the copper/topaquinone oxidase family.</text>
</comment>
<dbReference type="STRING" id="59895.A0A103Y881"/>
<comment type="PTM">
    <text evidence="1">Topaquinone (TPQ) is generated by copper-dependent autoxidation of a specific tyrosyl residue.</text>
</comment>
<dbReference type="Gramene" id="KVI04329">
    <property type="protein sequence ID" value="KVI04329"/>
    <property type="gene ID" value="Ccrd_017360"/>
</dbReference>
<dbReference type="GO" id="GO:0005507">
    <property type="term" value="F:copper ion binding"/>
    <property type="evidence" value="ECO:0007669"/>
    <property type="project" value="InterPro"/>
</dbReference>
<dbReference type="InterPro" id="IPR000269">
    <property type="entry name" value="Cu_amine_oxidase"/>
</dbReference>
<name>A0A103Y881_CYNCS</name>
<dbReference type="InterPro" id="IPR015798">
    <property type="entry name" value="Cu_amine_oxidase_C"/>
</dbReference>
<keyword evidence="1" id="KW-0560">Oxidoreductase</keyword>
<proteinExistence type="inferred from homology"/>